<reference evidence="3" key="1">
    <citation type="journal article" date="2019" name="Int. J. Syst. Evol. Microbiol.">
        <title>The Global Catalogue of Microorganisms (GCM) 10K type strain sequencing project: providing services to taxonomists for standard genome sequencing and annotation.</title>
        <authorList>
            <consortium name="The Broad Institute Genomics Platform"/>
            <consortium name="The Broad Institute Genome Sequencing Center for Infectious Disease"/>
            <person name="Wu L."/>
            <person name="Ma J."/>
        </authorList>
    </citation>
    <scope>NUCLEOTIDE SEQUENCE [LARGE SCALE GENOMIC DNA]</scope>
    <source>
        <strain evidence="3">JCM 3296</strain>
    </source>
</reference>
<accession>A0ABQ2VCY1</accession>
<organism evidence="2 3">
    <name type="scientific">Lentzea flava</name>
    <dbReference type="NCBI Taxonomy" id="103732"/>
    <lineage>
        <taxon>Bacteria</taxon>
        <taxon>Bacillati</taxon>
        <taxon>Actinomycetota</taxon>
        <taxon>Actinomycetes</taxon>
        <taxon>Pseudonocardiales</taxon>
        <taxon>Pseudonocardiaceae</taxon>
        <taxon>Lentzea</taxon>
    </lineage>
</organism>
<comment type="caution">
    <text evidence="2">The sequence shown here is derived from an EMBL/GenBank/DDBJ whole genome shotgun (WGS) entry which is preliminary data.</text>
</comment>
<evidence type="ECO:0000256" key="1">
    <source>
        <dbReference type="SAM" id="MobiDB-lite"/>
    </source>
</evidence>
<feature type="region of interest" description="Disordered" evidence="1">
    <location>
        <begin position="87"/>
        <end position="112"/>
    </location>
</feature>
<proteinExistence type="predicted"/>
<dbReference type="Proteomes" id="UP000649573">
    <property type="component" value="Unassembled WGS sequence"/>
</dbReference>
<name>A0ABQ2VCY1_9PSEU</name>
<keyword evidence="3" id="KW-1185">Reference proteome</keyword>
<feature type="compositionally biased region" description="Basic residues" evidence="1">
    <location>
        <begin position="90"/>
        <end position="112"/>
    </location>
</feature>
<feature type="region of interest" description="Disordered" evidence="1">
    <location>
        <begin position="1"/>
        <end position="24"/>
    </location>
</feature>
<sequence length="112" mass="12266">MAEASMLPSSARHTVSSGMCGENVPDTLPGTADLIATGVQVVLGAVPPWPREDLSGAPLQGRILLESRLLARQLQVHDAAQDYLAECNRRQRRSRRNRSRVAPPHRVRPQPV</sequence>
<feature type="compositionally biased region" description="Polar residues" evidence="1">
    <location>
        <begin position="7"/>
        <end position="17"/>
    </location>
</feature>
<dbReference type="EMBL" id="BMRE01000061">
    <property type="protein sequence ID" value="GGU76673.1"/>
    <property type="molecule type" value="Genomic_DNA"/>
</dbReference>
<evidence type="ECO:0000313" key="2">
    <source>
        <dbReference type="EMBL" id="GGU76673.1"/>
    </source>
</evidence>
<protein>
    <submittedName>
        <fullName evidence="2">Uncharacterized protein</fullName>
    </submittedName>
</protein>
<evidence type="ECO:0000313" key="3">
    <source>
        <dbReference type="Proteomes" id="UP000649573"/>
    </source>
</evidence>
<gene>
    <name evidence="2" type="ORF">GCM10010178_79820</name>
</gene>